<protein>
    <submittedName>
        <fullName evidence="1">Uncharacterized protein</fullName>
    </submittedName>
</protein>
<dbReference type="Gene3D" id="3.40.50.150">
    <property type="entry name" value="Vaccinia Virus protein VP39"/>
    <property type="match status" value="1"/>
</dbReference>
<evidence type="ECO:0000313" key="2">
    <source>
        <dbReference type="Proteomes" id="UP000490939"/>
    </source>
</evidence>
<dbReference type="SUPFAM" id="SSF53335">
    <property type="entry name" value="S-adenosyl-L-methionine-dependent methyltransferases"/>
    <property type="match status" value="1"/>
</dbReference>
<reference evidence="1 2" key="1">
    <citation type="submission" date="2019-07" db="EMBL/GenBank/DDBJ databases">
        <title>Venturia inaequalis Genome Resource.</title>
        <authorList>
            <person name="Lichtner F.J."/>
        </authorList>
    </citation>
    <scope>NUCLEOTIDE SEQUENCE [LARGE SCALE GENOMIC DNA]</scope>
    <source>
        <strain evidence="1 2">DMI_063113</strain>
    </source>
</reference>
<name>A0A8H3YQ13_VENIN</name>
<dbReference type="EMBL" id="WNWR01001095">
    <property type="protein sequence ID" value="KAE9965426.1"/>
    <property type="molecule type" value="Genomic_DNA"/>
</dbReference>
<comment type="caution">
    <text evidence="1">The sequence shown here is derived from an EMBL/GenBank/DDBJ whole genome shotgun (WGS) entry which is preliminary data.</text>
</comment>
<dbReference type="InterPro" id="IPR029063">
    <property type="entry name" value="SAM-dependent_MTases_sf"/>
</dbReference>
<proteinExistence type="predicted"/>
<sequence length="183" mass="20893">MKNGVFDDIRPFSKSDDNSVLSEAKDYIEENGRLYYAHWKDSRYLLPNGGQEQKRLNVQHQPLLVINSLHKAPLPKRIHNILDVGTGTGNHADPNCKFLLDDVENSLGLGNNEFDFIRVLLLHGFRNPARFITHALEALIPGGYLEIMEFEFPLRFHNHKNSKKFSSHGLINKCDGNCFQIGH</sequence>
<keyword evidence="2" id="KW-1185">Reference proteome</keyword>
<dbReference type="CDD" id="cd02440">
    <property type="entry name" value="AdoMet_MTases"/>
    <property type="match status" value="1"/>
</dbReference>
<dbReference type="AlphaFoldDB" id="A0A8H3YQ13"/>
<dbReference type="Proteomes" id="UP000490939">
    <property type="component" value="Unassembled WGS sequence"/>
</dbReference>
<organism evidence="1 2">
    <name type="scientific">Venturia inaequalis</name>
    <name type="common">Apple scab fungus</name>
    <dbReference type="NCBI Taxonomy" id="5025"/>
    <lineage>
        <taxon>Eukaryota</taxon>
        <taxon>Fungi</taxon>
        <taxon>Dikarya</taxon>
        <taxon>Ascomycota</taxon>
        <taxon>Pezizomycotina</taxon>
        <taxon>Dothideomycetes</taxon>
        <taxon>Pleosporomycetidae</taxon>
        <taxon>Venturiales</taxon>
        <taxon>Venturiaceae</taxon>
        <taxon>Venturia</taxon>
    </lineage>
</organism>
<accession>A0A8H3YQ13</accession>
<evidence type="ECO:0000313" key="1">
    <source>
        <dbReference type="EMBL" id="KAE9965426.1"/>
    </source>
</evidence>
<gene>
    <name evidence="1" type="ORF">EG327_000474</name>
</gene>